<organism evidence="1 2">
    <name type="scientific">Mycetomoellerius zeteki</name>
    <dbReference type="NCBI Taxonomy" id="64791"/>
    <lineage>
        <taxon>Eukaryota</taxon>
        <taxon>Metazoa</taxon>
        <taxon>Ecdysozoa</taxon>
        <taxon>Arthropoda</taxon>
        <taxon>Hexapoda</taxon>
        <taxon>Insecta</taxon>
        <taxon>Pterygota</taxon>
        <taxon>Neoptera</taxon>
        <taxon>Endopterygota</taxon>
        <taxon>Hymenoptera</taxon>
        <taxon>Apocrita</taxon>
        <taxon>Aculeata</taxon>
        <taxon>Formicoidea</taxon>
        <taxon>Formicidae</taxon>
        <taxon>Myrmicinae</taxon>
        <taxon>Mycetomoellerius</taxon>
    </lineage>
</organism>
<dbReference type="AlphaFoldDB" id="A0A151WEC0"/>
<evidence type="ECO:0000313" key="2">
    <source>
        <dbReference type="Proteomes" id="UP000075809"/>
    </source>
</evidence>
<dbReference type="EMBL" id="KQ983238">
    <property type="protein sequence ID" value="KYQ46218.1"/>
    <property type="molecule type" value="Genomic_DNA"/>
</dbReference>
<name>A0A151WEC0_9HYME</name>
<sequence>MRSFSRDGGLYYYMQQRLHNMHLVYPLFVFQDFQRILEEWIRANVAYVESRSRNIEKYVRTIFRDA</sequence>
<dbReference type="Proteomes" id="UP000075809">
    <property type="component" value="Unassembled WGS sequence"/>
</dbReference>
<gene>
    <name evidence="1" type="ORF">ALC60_14640</name>
</gene>
<proteinExistence type="predicted"/>
<accession>A0A151WEC0</accession>
<evidence type="ECO:0000313" key="1">
    <source>
        <dbReference type="EMBL" id="KYQ46218.1"/>
    </source>
</evidence>
<keyword evidence="2" id="KW-1185">Reference proteome</keyword>
<protein>
    <submittedName>
        <fullName evidence="1">Uncharacterized protein</fullName>
    </submittedName>
</protein>
<reference evidence="1 2" key="1">
    <citation type="submission" date="2015-09" db="EMBL/GenBank/DDBJ databases">
        <title>Trachymyrmex zeteki WGS genome.</title>
        <authorList>
            <person name="Nygaard S."/>
            <person name="Hu H."/>
            <person name="Boomsma J."/>
            <person name="Zhang G."/>
        </authorList>
    </citation>
    <scope>NUCLEOTIDE SEQUENCE [LARGE SCALE GENOMIC DNA]</scope>
    <source>
        <strain evidence="1">Tzet28-1</strain>
        <tissue evidence="1">Whole body</tissue>
    </source>
</reference>